<dbReference type="GO" id="GO:0051156">
    <property type="term" value="P:glucose 6-phosphate metabolic process"/>
    <property type="evidence" value="ECO:0007669"/>
    <property type="project" value="TreeGrafter"/>
</dbReference>
<dbReference type="InterPro" id="IPR035482">
    <property type="entry name" value="SIS_PGI_2"/>
</dbReference>
<dbReference type="Gene3D" id="1.10.1390.10">
    <property type="match status" value="1"/>
</dbReference>
<protein>
    <recommendedName>
        <fullName evidence="8">Glucose-6-phosphate isomerase</fullName>
        <shortName evidence="8">GPI</shortName>
        <ecNumber evidence="8">5.3.1.9</ecNumber>
    </recommendedName>
    <alternativeName>
        <fullName evidence="8">Phosphoglucose isomerase</fullName>
        <shortName evidence="8">PGI</shortName>
    </alternativeName>
    <alternativeName>
        <fullName evidence="8">Phosphohexose isomerase</fullName>
        <shortName evidence="8">PHI</shortName>
    </alternativeName>
</protein>
<evidence type="ECO:0000256" key="4">
    <source>
        <dbReference type="ARBA" id="ARBA00022490"/>
    </source>
</evidence>
<evidence type="ECO:0000256" key="7">
    <source>
        <dbReference type="ARBA" id="ARBA00029321"/>
    </source>
</evidence>
<sequence length="555" mass="60588">MPDARAERWSRLQQAAHQQAGRHLREQFATDPARAERMCVRSNGIFIDYSKNRLDDADLQQLFALADACDLRGAIHAMFAGERINSTEHRAVLHTALRAPATADIRVDGHNVVPDIQAELAHMAGFAEQVRSGQWLGHTGEPITNIVNIGIGGSDLGPRLVCDALRPIGHPRLRTHFVANVDAGRLNGLLRQLDRRTTLFVICSKSFTTQETLTNASSARAWFLAGGATEADIRRHFVAVSTHTEAVRAFGVDPANMFGFWDWVGGRYSLWSAVGLSIMLQVGPEAFGELLAGAHAMDEHFRTAPWSQNLPVLLALLGVWYVNGFGAATHMVAPYDHGLRQLPGFLQQLDMESNGKQTTRDGQPVGRATGPVVWGNSGINGQHAFYQLLHQGSQLVPADFVATLHSPDNTRPHHDIVLANCIAQAQALMMGRTPDEARAEMEAEGLSAERIAELLPHRCFDGNRPTNVILLDALTPRTLGALLAMYEHKVFTQGVLWNVNSFDQWGVELGKQLARRIESAFASGQSPAGADSSTCQLIDLARAALAARDDDSATR</sequence>
<dbReference type="InterPro" id="IPR023096">
    <property type="entry name" value="G6P_Isomerase_C"/>
</dbReference>
<accession>A0A557R2W1</accession>
<dbReference type="GO" id="GO:0097367">
    <property type="term" value="F:carbohydrate derivative binding"/>
    <property type="evidence" value="ECO:0007669"/>
    <property type="project" value="InterPro"/>
</dbReference>
<keyword evidence="5 8" id="KW-0324">Glycolysis</keyword>
<dbReference type="OrthoDB" id="140919at2"/>
<dbReference type="Gene3D" id="3.40.50.10490">
    <property type="entry name" value="Glucose-6-phosphate isomerase like protein, domain 1"/>
    <property type="match status" value="2"/>
</dbReference>
<dbReference type="Proteomes" id="UP000319502">
    <property type="component" value="Unassembled WGS sequence"/>
</dbReference>
<evidence type="ECO:0000256" key="3">
    <source>
        <dbReference type="ARBA" id="ARBA00022432"/>
    </source>
</evidence>
<comment type="subcellular location">
    <subcellularLocation>
        <location evidence="8">Cytoplasm</location>
    </subcellularLocation>
</comment>
<dbReference type="EMBL" id="VMNK01000002">
    <property type="protein sequence ID" value="TVO59510.1"/>
    <property type="molecule type" value="Genomic_DNA"/>
</dbReference>
<dbReference type="InterPro" id="IPR001672">
    <property type="entry name" value="G6P_Isomerase"/>
</dbReference>
<dbReference type="AlphaFoldDB" id="A0A557R2W1"/>
<gene>
    <name evidence="8" type="primary">pgi</name>
    <name evidence="10" type="ORF">FHP91_01085</name>
</gene>
<dbReference type="PROSITE" id="PS00174">
    <property type="entry name" value="P_GLUCOSE_ISOMERASE_2"/>
    <property type="match status" value="1"/>
</dbReference>
<dbReference type="InterPro" id="IPR035476">
    <property type="entry name" value="SIS_PGI_1"/>
</dbReference>
<dbReference type="HAMAP" id="MF_00473">
    <property type="entry name" value="G6P_isomerase"/>
    <property type="match status" value="1"/>
</dbReference>
<dbReference type="GO" id="GO:0006096">
    <property type="term" value="P:glycolytic process"/>
    <property type="evidence" value="ECO:0007669"/>
    <property type="project" value="UniProtKB-UniRule"/>
</dbReference>
<keyword evidence="3 8" id="KW-0312">Gluconeogenesis</keyword>
<keyword evidence="11" id="KW-1185">Reference proteome</keyword>
<proteinExistence type="inferred from homology"/>
<dbReference type="PRINTS" id="PR00662">
    <property type="entry name" value="G6PISOMERASE"/>
</dbReference>
<evidence type="ECO:0000256" key="5">
    <source>
        <dbReference type="ARBA" id="ARBA00023152"/>
    </source>
</evidence>
<dbReference type="CDD" id="cd05015">
    <property type="entry name" value="SIS_PGI_1"/>
    <property type="match status" value="1"/>
</dbReference>
<dbReference type="CDD" id="cd05016">
    <property type="entry name" value="SIS_PGI_2"/>
    <property type="match status" value="1"/>
</dbReference>
<comment type="similarity">
    <text evidence="2 8 9">Belongs to the GPI family.</text>
</comment>
<evidence type="ECO:0000256" key="1">
    <source>
        <dbReference type="ARBA" id="ARBA00004926"/>
    </source>
</evidence>
<evidence type="ECO:0000256" key="6">
    <source>
        <dbReference type="ARBA" id="ARBA00023235"/>
    </source>
</evidence>
<dbReference type="GO" id="GO:0048029">
    <property type="term" value="F:monosaccharide binding"/>
    <property type="evidence" value="ECO:0007669"/>
    <property type="project" value="TreeGrafter"/>
</dbReference>
<evidence type="ECO:0000313" key="10">
    <source>
        <dbReference type="EMBL" id="TVO59510.1"/>
    </source>
</evidence>
<dbReference type="UniPathway" id="UPA00138"/>
<dbReference type="GO" id="GO:0006094">
    <property type="term" value="P:gluconeogenesis"/>
    <property type="evidence" value="ECO:0007669"/>
    <property type="project" value="UniProtKB-UniRule"/>
</dbReference>
<dbReference type="EC" id="5.3.1.9" evidence="8"/>
<dbReference type="FunFam" id="3.40.50.10490:FF:000018">
    <property type="entry name" value="Glucose-6-phosphate isomerase"/>
    <property type="match status" value="1"/>
</dbReference>
<dbReference type="PANTHER" id="PTHR11469:SF1">
    <property type="entry name" value="GLUCOSE-6-PHOSPHATE ISOMERASE"/>
    <property type="match status" value="1"/>
</dbReference>
<dbReference type="InterPro" id="IPR018189">
    <property type="entry name" value="Phosphoglucose_isomerase_CS"/>
</dbReference>
<dbReference type="GO" id="GO:0004347">
    <property type="term" value="F:glucose-6-phosphate isomerase activity"/>
    <property type="evidence" value="ECO:0007669"/>
    <property type="project" value="UniProtKB-UniRule"/>
</dbReference>
<evidence type="ECO:0000256" key="2">
    <source>
        <dbReference type="ARBA" id="ARBA00006604"/>
    </source>
</evidence>
<comment type="pathway">
    <text evidence="8">Carbohydrate biosynthesis; gluconeogenesis.</text>
</comment>
<dbReference type="NCBIfam" id="NF001211">
    <property type="entry name" value="PRK00179.1"/>
    <property type="match status" value="1"/>
</dbReference>
<dbReference type="UniPathway" id="UPA00109">
    <property type="reaction ID" value="UER00181"/>
</dbReference>
<feature type="active site" evidence="8">
    <location>
        <position position="383"/>
    </location>
</feature>
<evidence type="ECO:0000256" key="9">
    <source>
        <dbReference type="RuleBase" id="RU000612"/>
    </source>
</evidence>
<keyword evidence="6 8" id="KW-0413">Isomerase</keyword>
<dbReference type="PROSITE" id="PS00765">
    <property type="entry name" value="P_GLUCOSE_ISOMERASE_1"/>
    <property type="match status" value="1"/>
</dbReference>
<feature type="active site" description="Proton donor" evidence="8">
    <location>
        <position position="352"/>
    </location>
</feature>
<organism evidence="10 11">
    <name type="scientific">Denitromonas halophila</name>
    <dbReference type="NCBI Taxonomy" id="1629404"/>
    <lineage>
        <taxon>Bacteria</taxon>
        <taxon>Pseudomonadati</taxon>
        <taxon>Pseudomonadota</taxon>
        <taxon>Betaproteobacteria</taxon>
        <taxon>Rhodocyclales</taxon>
        <taxon>Zoogloeaceae</taxon>
        <taxon>Denitromonas</taxon>
    </lineage>
</organism>
<comment type="catalytic activity">
    <reaction evidence="7 8 9">
        <text>alpha-D-glucose 6-phosphate = beta-D-fructose 6-phosphate</text>
        <dbReference type="Rhea" id="RHEA:11816"/>
        <dbReference type="ChEBI" id="CHEBI:57634"/>
        <dbReference type="ChEBI" id="CHEBI:58225"/>
        <dbReference type="EC" id="5.3.1.9"/>
    </reaction>
</comment>
<comment type="caution">
    <text evidence="10">The sequence shown here is derived from an EMBL/GenBank/DDBJ whole genome shotgun (WGS) entry which is preliminary data.</text>
</comment>
<comment type="pathway">
    <text evidence="1 8 9">Carbohydrate degradation; glycolysis; D-glyceraldehyde 3-phosphate and glycerone phosphate from D-glucose: step 2/4.</text>
</comment>
<dbReference type="GO" id="GO:0005829">
    <property type="term" value="C:cytosol"/>
    <property type="evidence" value="ECO:0007669"/>
    <property type="project" value="TreeGrafter"/>
</dbReference>
<name>A0A557R2W1_9RHOO</name>
<keyword evidence="4 8" id="KW-0963">Cytoplasm</keyword>
<comment type="function">
    <text evidence="8">Catalyzes the reversible isomerization of glucose-6-phosphate to fructose-6-phosphate.</text>
</comment>
<dbReference type="PROSITE" id="PS51463">
    <property type="entry name" value="P_GLUCOSE_ISOMERASE_3"/>
    <property type="match status" value="1"/>
</dbReference>
<dbReference type="SUPFAM" id="SSF53697">
    <property type="entry name" value="SIS domain"/>
    <property type="match status" value="1"/>
</dbReference>
<reference evidence="10 11" key="1">
    <citation type="submission" date="2019-07" db="EMBL/GenBank/DDBJ databases">
        <title>The pathways for chlorine oxyanion respiration interact through the shared metabolite chlorate.</title>
        <authorList>
            <person name="Barnum T.P."/>
            <person name="Cheng Y."/>
            <person name="Hill K.A."/>
            <person name="Lucas L.N."/>
            <person name="Carlson H.K."/>
            <person name="Coates J.D."/>
        </authorList>
    </citation>
    <scope>NUCLEOTIDE SEQUENCE [LARGE SCALE GENOMIC DNA]</scope>
    <source>
        <strain evidence="10 11">SFB-3</strain>
    </source>
</reference>
<feature type="active site" evidence="8">
    <location>
        <position position="511"/>
    </location>
</feature>
<dbReference type="InterPro" id="IPR046348">
    <property type="entry name" value="SIS_dom_sf"/>
</dbReference>
<evidence type="ECO:0000256" key="8">
    <source>
        <dbReference type="HAMAP-Rule" id="MF_00473"/>
    </source>
</evidence>
<dbReference type="PANTHER" id="PTHR11469">
    <property type="entry name" value="GLUCOSE-6-PHOSPHATE ISOMERASE"/>
    <property type="match status" value="1"/>
</dbReference>
<dbReference type="Pfam" id="PF00342">
    <property type="entry name" value="PGI"/>
    <property type="match status" value="1"/>
</dbReference>
<evidence type="ECO:0000313" key="11">
    <source>
        <dbReference type="Proteomes" id="UP000319502"/>
    </source>
</evidence>